<evidence type="ECO:0000256" key="9">
    <source>
        <dbReference type="SAM" id="SignalP"/>
    </source>
</evidence>
<dbReference type="InterPro" id="IPR002372">
    <property type="entry name" value="PQQ_rpt_dom"/>
</dbReference>
<evidence type="ECO:0000313" key="11">
    <source>
        <dbReference type="EMBL" id="QNI34995.1"/>
    </source>
</evidence>
<feature type="domain" description="Cytochrome c" evidence="10">
    <location>
        <begin position="459"/>
        <end position="535"/>
    </location>
</feature>
<evidence type="ECO:0000259" key="10">
    <source>
        <dbReference type="PROSITE" id="PS51007"/>
    </source>
</evidence>
<evidence type="ECO:0000256" key="4">
    <source>
        <dbReference type="ARBA" id="ARBA00022723"/>
    </source>
</evidence>
<name>A0A7G8BR25_9BACT</name>
<evidence type="ECO:0000256" key="6">
    <source>
        <dbReference type="ARBA" id="ARBA00023002"/>
    </source>
</evidence>
<dbReference type="InterPro" id="IPR011047">
    <property type="entry name" value="Quinoprotein_ADH-like_sf"/>
</dbReference>
<dbReference type="InterPro" id="IPR009056">
    <property type="entry name" value="Cyt_c-like_dom"/>
</dbReference>
<dbReference type="GO" id="GO:0016614">
    <property type="term" value="F:oxidoreductase activity, acting on CH-OH group of donors"/>
    <property type="evidence" value="ECO:0007669"/>
    <property type="project" value="InterPro"/>
</dbReference>
<accession>A0A7G8BR25</accession>
<dbReference type="KEGG" id="adin:H7849_14420"/>
<reference evidence="11 12" key="1">
    <citation type="submission" date="2020-08" db="EMBL/GenBank/DDBJ databases">
        <title>Edaphobacter telluris sp. nov. and Acidobacterium dinghuensis sp. nov., two acidobacteria isolated from forest soil.</title>
        <authorList>
            <person name="Fu J."/>
            <person name="Qiu L."/>
        </authorList>
    </citation>
    <scope>NUCLEOTIDE SEQUENCE [LARGE SCALE GENOMIC DNA]</scope>
    <source>
        <strain evidence="11">4Y35</strain>
    </source>
</reference>
<keyword evidence="5 9" id="KW-0732">Signal</keyword>
<proteinExistence type="inferred from homology"/>
<keyword evidence="6" id="KW-0560">Oxidoreductase</keyword>
<dbReference type="AlphaFoldDB" id="A0A7G8BR25"/>
<organism evidence="11 12">
    <name type="scientific">Alloacidobacterium dinghuense</name>
    <dbReference type="NCBI Taxonomy" id="2763107"/>
    <lineage>
        <taxon>Bacteria</taxon>
        <taxon>Pseudomonadati</taxon>
        <taxon>Acidobacteriota</taxon>
        <taxon>Terriglobia</taxon>
        <taxon>Terriglobales</taxon>
        <taxon>Acidobacteriaceae</taxon>
        <taxon>Alloacidobacterium</taxon>
    </lineage>
</organism>
<evidence type="ECO:0000313" key="12">
    <source>
        <dbReference type="Proteomes" id="UP000515312"/>
    </source>
</evidence>
<evidence type="ECO:0000256" key="8">
    <source>
        <dbReference type="PROSITE-ProRule" id="PRU00433"/>
    </source>
</evidence>
<dbReference type="InterPro" id="IPR036909">
    <property type="entry name" value="Cyt_c-like_dom_sf"/>
</dbReference>
<feature type="chain" id="PRO_5028816478" evidence="9">
    <location>
        <begin position="21"/>
        <end position="695"/>
    </location>
</feature>
<dbReference type="InterPro" id="IPR018391">
    <property type="entry name" value="PQQ_b-propeller_rpt"/>
</dbReference>
<dbReference type="CDD" id="cd10280">
    <property type="entry name" value="PQQ_mGDH"/>
    <property type="match status" value="1"/>
</dbReference>
<keyword evidence="4 8" id="KW-0479">Metal-binding</keyword>
<evidence type="ECO:0000256" key="3">
    <source>
        <dbReference type="ARBA" id="ARBA00022617"/>
    </source>
</evidence>
<evidence type="ECO:0000256" key="5">
    <source>
        <dbReference type="ARBA" id="ARBA00022729"/>
    </source>
</evidence>
<evidence type="ECO:0000256" key="2">
    <source>
        <dbReference type="ARBA" id="ARBA00008156"/>
    </source>
</evidence>
<dbReference type="Pfam" id="PF01011">
    <property type="entry name" value="PQQ"/>
    <property type="match status" value="2"/>
</dbReference>
<dbReference type="Proteomes" id="UP000515312">
    <property type="component" value="Chromosome"/>
</dbReference>
<dbReference type="PANTHER" id="PTHR32303">
    <property type="entry name" value="QUINOPROTEIN ALCOHOL DEHYDROGENASE (CYTOCHROME C)"/>
    <property type="match status" value="1"/>
</dbReference>
<dbReference type="SMART" id="SM00564">
    <property type="entry name" value="PQQ"/>
    <property type="match status" value="6"/>
</dbReference>
<dbReference type="GO" id="GO:0046872">
    <property type="term" value="F:metal ion binding"/>
    <property type="evidence" value="ECO:0007669"/>
    <property type="project" value="UniProtKB-KW"/>
</dbReference>
<dbReference type="Gene3D" id="2.140.10.10">
    <property type="entry name" value="Quinoprotein alcohol dehydrogenase-like superfamily"/>
    <property type="match status" value="2"/>
</dbReference>
<dbReference type="PROSITE" id="PS51007">
    <property type="entry name" value="CYTC"/>
    <property type="match status" value="1"/>
</dbReference>
<feature type="signal peptide" evidence="9">
    <location>
        <begin position="1"/>
        <end position="20"/>
    </location>
</feature>
<dbReference type="GO" id="GO:0016020">
    <property type="term" value="C:membrane"/>
    <property type="evidence" value="ECO:0007669"/>
    <property type="project" value="InterPro"/>
</dbReference>
<dbReference type="GO" id="GO:0048038">
    <property type="term" value="F:quinone binding"/>
    <property type="evidence" value="ECO:0007669"/>
    <property type="project" value="InterPro"/>
</dbReference>
<gene>
    <name evidence="11" type="ORF">H7849_14420</name>
</gene>
<evidence type="ECO:0000256" key="7">
    <source>
        <dbReference type="ARBA" id="ARBA00023004"/>
    </source>
</evidence>
<dbReference type="InterPro" id="IPR017511">
    <property type="entry name" value="PQQ_mDH"/>
</dbReference>
<comment type="similarity">
    <text evidence="2">Belongs to the bacterial PQQ dehydrogenase family.</text>
</comment>
<dbReference type="SUPFAM" id="SSF50998">
    <property type="entry name" value="Quinoprotein alcohol dehydrogenase-like"/>
    <property type="match status" value="1"/>
</dbReference>
<dbReference type="EMBL" id="CP060394">
    <property type="protein sequence ID" value="QNI34995.1"/>
    <property type="molecule type" value="Genomic_DNA"/>
</dbReference>
<sequence length="695" mass="75516">MIKTLVATSLLAVAAFTARAQSTPTEWPVYGGQLAQDHYSPLNQINRTNVKNLQVAWTFDTGETGGFQSSPIIVGGILYSYTPSQKVIALDAATGKLLWKFDSGIQGTQPARGLAYWSDGTNGRILAGVMNFLYALDTKTGKPIASFGESGRIDLRENLGRDSATVSIALTSPGIVYKDLIIVGGRDPETLPCPPGDIRAYDVRTGKLRWSFHTIPHPGEFGYDTWPEDAWQRSGAANNWAGMAIDAERGIVYAPTGSAAFDFYGGDRVGDDLFANTLLALNAETGERIWHFQAVRHDLWDRDFPSPPALVSVMHKGAKVDAVAQTTKQGWVYLFDREDGKPVFPIEYKKYPASAVPGESSVPMQPLPVIPPPYARQVLTEDMLTNRTPEAHAWAVREFRTFRSAGQFVPIGIDKLTVVFPGYDGGAEWGGPAVDPETGILYVNANEMAWVSALIENKPSAESGVTLYQNQCSICHRDDRSGSPPAFPSLVDIGKTRTADQIRSTILHGQGRMPSFPGFTDEQLDALIRYLRTGIEDKTELKSENASAAPIEKYRFSGYRKFLDPDGYPAIAPPWGTLSAIDLNTGKYAWKIPLGEYPELAAKGMKNTGTENYGGPVVTAGGLLFIAATSYDKQMRAFDKTTGKLLWQTTLPFSGNATPATYEVDGKQFVVIAAGGGKDPRSPSGGVYVAFALPR</sequence>
<dbReference type="PANTHER" id="PTHR32303:SF4">
    <property type="entry name" value="QUINOPROTEIN GLUCOSE DEHYDROGENASE"/>
    <property type="match status" value="1"/>
</dbReference>
<protein>
    <submittedName>
        <fullName evidence="11">PQQ-binding-like beta-propeller repeat protein</fullName>
    </submittedName>
</protein>
<dbReference type="GO" id="GO:0020037">
    <property type="term" value="F:heme binding"/>
    <property type="evidence" value="ECO:0007669"/>
    <property type="project" value="InterPro"/>
</dbReference>
<keyword evidence="12" id="KW-1185">Reference proteome</keyword>
<dbReference type="GO" id="GO:0009055">
    <property type="term" value="F:electron transfer activity"/>
    <property type="evidence" value="ECO:0007669"/>
    <property type="project" value="InterPro"/>
</dbReference>
<dbReference type="SUPFAM" id="SSF46626">
    <property type="entry name" value="Cytochrome c"/>
    <property type="match status" value="1"/>
</dbReference>
<comment type="cofactor">
    <cofactor evidence="1">
        <name>pyrroloquinoline quinone</name>
        <dbReference type="ChEBI" id="CHEBI:58442"/>
    </cofactor>
</comment>
<keyword evidence="3 8" id="KW-0349">Heme</keyword>
<evidence type="ECO:0000256" key="1">
    <source>
        <dbReference type="ARBA" id="ARBA00001931"/>
    </source>
</evidence>
<keyword evidence="7 8" id="KW-0408">Iron</keyword>